<evidence type="ECO:0000313" key="6">
    <source>
        <dbReference type="Proteomes" id="UP000807370"/>
    </source>
</evidence>
<feature type="domain" description="HTH luxR-type" evidence="4">
    <location>
        <begin position="186"/>
        <end position="251"/>
    </location>
</feature>
<dbReference type="SMART" id="SM00421">
    <property type="entry name" value="HTH_LUXR"/>
    <property type="match status" value="1"/>
</dbReference>
<name>A0ABS0Q046_9BRAD</name>
<dbReference type="EMBL" id="JACCHP010000029">
    <property type="protein sequence ID" value="MBH5402506.1"/>
    <property type="molecule type" value="Genomic_DNA"/>
</dbReference>
<proteinExistence type="predicted"/>
<evidence type="ECO:0000259" key="4">
    <source>
        <dbReference type="PROSITE" id="PS50043"/>
    </source>
</evidence>
<sequence>MRPNGTDSGFAAGDVTPAVLAIGRSDFPDVLIDTLRRQADVGHCMVFALSRAGAASCLLDAGNIPIGGDLGAAYAGQFHETDPNRDALFEGEGGAPIMLPHFAPRMYGARYRKIFFQDSGIVDKCATAIWNGDICFYVNFYRIAAQGRFSAAQRERLGTIAPAIAASVARHFQEKPTPDLATLFATRAPLSTLTPREQEVCRRILAGFSSEAISQALGISLHSTLTYRKRAYERLGISSQSELFAIVLRLLAGPRPELGGSKSAISVSIQF</sequence>
<organism evidence="5 6">
    <name type="scientific">Bradyrhizobium agreste</name>
    <dbReference type="NCBI Taxonomy" id="2751811"/>
    <lineage>
        <taxon>Bacteria</taxon>
        <taxon>Pseudomonadati</taxon>
        <taxon>Pseudomonadota</taxon>
        <taxon>Alphaproteobacteria</taxon>
        <taxon>Hyphomicrobiales</taxon>
        <taxon>Nitrobacteraceae</taxon>
        <taxon>Bradyrhizobium</taxon>
    </lineage>
</organism>
<dbReference type="InterPro" id="IPR036388">
    <property type="entry name" value="WH-like_DNA-bd_sf"/>
</dbReference>
<dbReference type="Gene3D" id="1.10.10.10">
    <property type="entry name" value="Winged helix-like DNA-binding domain superfamily/Winged helix DNA-binding domain"/>
    <property type="match status" value="1"/>
</dbReference>
<keyword evidence="1" id="KW-0805">Transcription regulation</keyword>
<comment type="caution">
    <text evidence="5">The sequence shown here is derived from an EMBL/GenBank/DDBJ whole genome shotgun (WGS) entry which is preliminary data.</text>
</comment>
<evidence type="ECO:0000313" key="5">
    <source>
        <dbReference type="EMBL" id="MBH5402506.1"/>
    </source>
</evidence>
<dbReference type="CDD" id="cd06170">
    <property type="entry name" value="LuxR_C_like"/>
    <property type="match status" value="1"/>
</dbReference>
<keyword evidence="6" id="KW-1185">Reference proteome</keyword>
<dbReference type="RefSeq" id="WP_197963558.1">
    <property type="nucleotide sequence ID" value="NZ_JACCHP010000029.1"/>
</dbReference>
<dbReference type="PANTHER" id="PTHR44688">
    <property type="entry name" value="DNA-BINDING TRANSCRIPTIONAL ACTIVATOR DEVR_DOSR"/>
    <property type="match status" value="1"/>
</dbReference>
<dbReference type="InterPro" id="IPR016032">
    <property type="entry name" value="Sig_transdc_resp-reg_C-effctor"/>
</dbReference>
<evidence type="ECO:0000256" key="1">
    <source>
        <dbReference type="ARBA" id="ARBA00023015"/>
    </source>
</evidence>
<dbReference type="Pfam" id="PF00196">
    <property type="entry name" value="GerE"/>
    <property type="match status" value="1"/>
</dbReference>
<dbReference type="SUPFAM" id="SSF46894">
    <property type="entry name" value="C-terminal effector domain of the bipartite response regulators"/>
    <property type="match status" value="1"/>
</dbReference>
<dbReference type="Proteomes" id="UP000807370">
    <property type="component" value="Unassembled WGS sequence"/>
</dbReference>
<protein>
    <submittedName>
        <fullName evidence="5">Helix-turn-helix transcriptional regulator</fullName>
    </submittedName>
</protein>
<evidence type="ECO:0000256" key="3">
    <source>
        <dbReference type="ARBA" id="ARBA00023163"/>
    </source>
</evidence>
<dbReference type="InterPro" id="IPR000792">
    <property type="entry name" value="Tscrpt_reg_LuxR_C"/>
</dbReference>
<accession>A0ABS0Q046</accession>
<keyword evidence="3" id="KW-0804">Transcription</keyword>
<evidence type="ECO:0000256" key="2">
    <source>
        <dbReference type="ARBA" id="ARBA00023125"/>
    </source>
</evidence>
<dbReference type="PROSITE" id="PS50043">
    <property type="entry name" value="HTH_LUXR_2"/>
    <property type="match status" value="1"/>
</dbReference>
<keyword evidence="2" id="KW-0238">DNA-binding</keyword>
<reference evidence="5 6" key="1">
    <citation type="submission" date="2020-07" db="EMBL/GenBank/DDBJ databases">
        <title>Bradyrhizobium diversity isolated from nodules of indigenous legumes of Western Australia.</title>
        <authorList>
            <person name="Klepa M.S."/>
        </authorList>
    </citation>
    <scope>NUCLEOTIDE SEQUENCE [LARGE SCALE GENOMIC DNA]</scope>
    <source>
        <strain evidence="5 6">CNPSo 4010</strain>
    </source>
</reference>
<gene>
    <name evidence="5" type="ORF">HZZ13_32650</name>
</gene>
<dbReference type="PANTHER" id="PTHR44688:SF16">
    <property type="entry name" value="DNA-BINDING TRANSCRIPTIONAL ACTIVATOR DEVR_DOSR"/>
    <property type="match status" value="1"/>
</dbReference>